<dbReference type="Gene3D" id="2.40.160.10">
    <property type="entry name" value="Porin"/>
    <property type="match status" value="1"/>
</dbReference>
<organism evidence="3 4">
    <name type="scientific">Gimibacter soli</name>
    <dbReference type="NCBI Taxonomy" id="3024400"/>
    <lineage>
        <taxon>Bacteria</taxon>
        <taxon>Pseudomonadati</taxon>
        <taxon>Pseudomonadota</taxon>
        <taxon>Alphaproteobacteria</taxon>
        <taxon>Kordiimonadales</taxon>
        <taxon>Temperatibacteraceae</taxon>
        <taxon>Gimibacter</taxon>
    </lineage>
</organism>
<dbReference type="InterPro" id="IPR033900">
    <property type="entry name" value="Gram_neg_porin_domain"/>
</dbReference>
<keyword evidence="4" id="KW-1185">Reference proteome</keyword>
<sequence>MKRLTRTGMALLVAALVSAPSGAEDSTRFESNGFLESLDLFMAEHMAWLKPVPRDGSAEGLKELELSLRQNDNGQQKGFFYLQENAAPIGSGRTSSDIPDFSSLLAPSGTQGVNRLPLAGADSNLTLSFGKDKADPAFRLGFSGSYRIEGDRRVAATDAFGFGVSPGEERIESGLSLGFGGFAIDAAMLQVTDHAAGRSTGYDVGFSWRQGAFATRLSLSEYKAGADLMGIDNAARDVLAVELGASYRLTERIGVQGGVRYLDYSSRIVATPFSAESEQMVFLGGQFRF</sequence>
<dbReference type="EMBL" id="CP116805">
    <property type="protein sequence ID" value="WCL54622.1"/>
    <property type="molecule type" value="Genomic_DNA"/>
</dbReference>
<proteinExistence type="predicted"/>
<dbReference type="SUPFAM" id="SSF56935">
    <property type="entry name" value="Porins"/>
    <property type="match status" value="1"/>
</dbReference>
<accession>A0AAE9XR02</accession>
<reference evidence="3" key="1">
    <citation type="submission" date="2023-01" db="EMBL/GenBank/DDBJ databases">
        <title>The genome sequence of Kordiimonadaceae bacterium 6D33.</title>
        <authorList>
            <person name="Liu Y."/>
        </authorList>
    </citation>
    <scope>NUCLEOTIDE SEQUENCE</scope>
    <source>
        <strain evidence="3">6D33</strain>
    </source>
</reference>
<dbReference type="InterPro" id="IPR023614">
    <property type="entry name" value="Porin_dom_sf"/>
</dbReference>
<dbReference type="KEGG" id="gso:PH603_02470"/>
<feature type="signal peptide" evidence="1">
    <location>
        <begin position="1"/>
        <end position="23"/>
    </location>
</feature>
<dbReference type="Proteomes" id="UP001217500">
    <property type="component" value="Chromosome"/>
</dbReference>
<dbReference type="RefSeq" id="WP_289504341.1">
    <property type="nucleotide sequence ID" value="NZ_CP116805.1"/>
</dbReference>
<feature type="domain" description="Porin" evidence="2">
    <location>
        <begin position="134"/>
        <end position="265"/>
    </location>
</feature>
<gene>
    <name evidence="3" type="ORF">PH603_02470</name>
</gene>
<dbReference type="Pfam" id="PF13609">
    <property type="entry name" value="Porin_4"/>
    <property type="match status" value="1"/>
</dbReference>
<evidence type="ECO:0000313" key="3">
    <source>
        <dbReference type="EMBL" id="WCL54622.1"/>
    </source>
</evidence>
<dbReference type="GO" id="GO:0016020">
    <property type="term" value="C:membrane"/>
    <property type="evidence" value="ECO:0007669"/>
    <property type="project" value="InterPro"/>
</dbReference>
<evidence type="ECO:0000259" key="2">
    <source>
        <dbReference type="Pfam" id="PF13609"/>
    </source>
</evidence>
<dbReference type="GO" id="GO:0015288">
    <property type="term" value="F:porin activity"/>
    <property type="evidence" value="ECO:0007669"/>
    <property type="project" value="InterPro"/>
</dbReference>
<keyword evidence="1" id="KW-0732">Signal</keyword>
<evidence type="ECO:0000313" key="4">
    <source>
        <dbReference type="Proteomes" id="UP001217500"/>
    </source>
</evidence>
<dbReference type="AlphaFoldDB" id="A0AAE9XR02"/>
<protein>
    <submittedName>
        <fullName evidence="3">Porin</fullName>
    </submittedName>
</protein>
<feature type="chain" id="PRO_5042059467" evidence="1">
    <location>
        <begin position="24"/>
        <end position="289"/>
    </location>
</feature>
<evidence type="ECO:0000256" key="1">
    <source>
        <dbReference type="SAM" id="SignalP"/>
    </source>
</evidence>
<name>A0AAE9XR02_9PROT</name>